<feature type="region of interest" description="Disordered" evidence="1">
    <location>
        <begin position="22"/>
        <end position="51"/>
    </location>
</feature>
<name>A0AAD5QF95_PARTN</name>
<dbReference type="Proteomes" id="UP001196413">
    <property type="component" value="Unassembled WGS sequence"/>
</dbReference>
<dbReference type="AlphaFoldDB" id="A0AAD5QF95"/>
<protein>
    <submittedName>
        <fullName evidence="2">Uncharacterized protein</fullName>
    </submittedName>
</protein>
<dbReference type="EMBL" id="JAHQIW010000769">
    <property type="protein sequence ID" value="KAJ1349888.1"/>
    <property type="molecule type" value="Genomic_DNA"/>
</dbReference>
<gene>
    <name evidence="2" type="ORF">KIN20_005563</name>
</gene>
<comment type="caution">
    <text evidence="2">The sequence shown here is derived from an EMBL/GenBank/DDBJ whole genome shotgun (WGS) entry which is preliminary data.</text>
</comment>
<accession>A0AAD5QF95</accession>
<reference evidence="2" key="1">
    <citation type="submission" date="2021-06" db="EMBL/GenBank/DDBJ databases">
        <title>Parelaphostrongylus tenuis whole genome reference sequence.</title>
        <authorList>
            <person name="Garwood T.J."/>
            <person name="Larsen P.A."/>
            <person name="Fountain-Jones N.M."/>
            <person name="Garbe J.R."/>
            <person name="Macchietto M.G."/>
            <person name="Kania S.A."/>
            <person name="Gerhold R.W."/>
            <person name="Richards J.E."/>
            <person name="Wolf T.M."/>
        </authorList>
    </citation>
    <scope>NUCLEOTIDE SEQUENCE</scope>
    <source>
        <strain evidence="2">MNPRO001-30</strain>
        <tissue evidence="2">Meninges</tissue>
    </source>
</reference>
<organism evidence="2 3">
    <name type="scientific">Parelaphostrongylus tenuis</name>
    <name type="common">Meningeal worm</name>
    <dbReference type="NCBI Taxonomy" id="148309"/>
    <lineage>
        <taxon>Eukaryota</taxon>
        <taxon>Metazoa</taxon>
        <taxon>Ecdysozoa</taxon>
        <taxon>Nematoda</taxon>
        <taxon>Chromadorea</taxon>
        <taxon>Rhabditida</taxon>
        <taxon>Rhabditina</taxon>
        <taxon>Rhabditomorpha</taxon>
        <taxon>Strongyloidea</taxon>
        <taxon>Metastrongylidae</taxon>
        <taxon>Parelaphostrongylus</taxon>
    </lineage>
</organism>
<evidence type="ECO:0000256" key="1">
    <source>
        <dbReference type="SAM" id="MobiDB-lite"/>
    </source>
</evidence>
<evidence type="ECO:0000313" key="3">
    <source>
        <dbReference type="Proteomes" id="UP001196413"/>
    </source>
</evidence>
<evidence type="ECO:0000313" key="2">
    <source>
        <dbReference type="EMBL" id="KAJ1349888.1"/>
    </source>
</evidence>
<keyword evidence="3" id="KW-1185">Reference proteome</keyword>
<proteinExistence type="predicted"/>
<sequence>MGCGTSTHAQTVVPTIEVIEPPPTPLPAENDCKAQAANSDDGGNVTAASQKDQLSGEYTITRLLLLDEDCSALVLYAS</sequence>